<feature type="transmembrane region" description="Helical" evidence="1">
    <location>
        <begin position="87"/>
        <end position="104"/>
    </location>
</feature>
<evidence type="ECO:0000313" key="3">
    <source>
        <dbReference type="Proteomes" id="UP000254794"/>
    </source>
</evidence>
<evidence type="ECO:0000256" key="1">
    <source>
        <dbReference type="SAM" id="Phobius"/>
    </source>
</evidence>
<organism evidence="2 3">
    <name type="scientific">Legionella busanensis</name>
    <dbReference type="NCBI Taxonomy" id="190655"/>
    <lineage>
        <taxon>Bacteria</taxon>
        <taxon>Pseudomonadati</taxon>
        <taxon>Pseudomonadota</taxon>
        <taxon>Gammaproteobacteria</taxon>
        <taxon>Legionellales</taxon>
        <taxon>Legionellaceae</taxon>
        <taxon>Legionella</taxon>
    </lineage>
</organism>
<dbReference type="Proteomes" id="UP000254794">
    <property type="component" value="Unassembled WGS sequence"/>
</dbReference>
<reference evidence="2 3" key="1">
    <citation type="submission" date="2018-06" db="EMBL/GenBank/DDBJ databases">
        <authorList>
            <consortium name="Pathogen Informatics"/>
            <person name="Doyle S."/>
        </authorList>
    </citation>
    <scope>NUCLEOTIDE SEQUENCE [LARGE SCALE GENOMIC DNA]</scope>
    <source>
        <strain evidence="2 3">NCTC13316</strain>
    </source>
</reference>
<sequence length="111" mass="13256">MKKIWLSIGFLTVYALICLIIFDWHYFFILCYRSGAGIFTKFHSFRLTSGCLPWAFLVIFFTWIILFLLTKFIVWIFKAFLKRPASLRLNIAIVFLITWLLHFIKPLQLVT</sequence>
<feature type="transmembrane region" description="Helical" evidence="1">
    <location>
        <begin position="12"/>
        <end position="32"/>
    </location>
</feature>
<protein>
    <submittedName>
        <fullName evidence="2">Uncharacterized protein</fullName>
    </submittedName>
</protein>
<accession>A0A378JWI2</accession>
<keyword evidence="1" id="KW-1133">Transmembrane helix</keyword>
<keyword evidence="1" id="KW-0472">Membrane</keyword>
<feature type="transmembrane region" description="Helical" evidence="1">
    <location>
        <begin position="52"/>
        <end position="75"/>
    </location>
</feature>
<proteinExistence type="predicted"/>
<gene>
    <name evidence="2" type="ORF">NCTC13316_02699</name>
</gene>
<evidence type="ECO:0000313" key="2">
    <source>
        <dbReference type="EMBL" id="STX52582.1"/>
    </source>
</evidence>
<dbReference type="AlphaFoldDB" id="A0A378JWI2"/>
<keyword evidence="1" id="KW-0812">Transmembrane</keyword>
<name>A0A378JWI2_9GAMM</name>
<keyword evidence="3" id="KW-1185">Reference proteome</keyword>
<dbReference type="EMBL" id="UGOD01000001">
    <property type="protein sequence ID" value="STX52582.1"/>
    <property type="molecule type" value="Genomic_DNA"/>
</dbReference>